<feature type="region of interest" description="Disordered" evidence="1">
    <location>
        <begin position="1"/>
        <end position="77"/>
    </location>
</feature>
<evidence type="ECO:0000313" key="3">
    <source>
        <dbReference type="Proteomes" id="UP001140949"/>
    </source>
</evidence>
<dbReference type="AlphaFoldDB" id="A0AAX6HYB7"/>
<name>A0AAX6HYB7_IRIPA</name>
<gene>
    <name evidence="2" type="ORF">M6B38_279860</name>
</gene>
<sequence>MDPVAMWRRRPDPGSMKSRRGGVGGDVEEDDDSSVPERSAQTSKRQPDFQGGVKVTHLDRCSVQQSRSAPRPERRWI</sequence>
<organism evidence="2 3">
    <name type="scientific">Iris pallida</name>
    <name type="common">Sweet iris</name>
    <dbReference type="NCBI Taxonomy" id="29817"/>
    <lineage>
        <taxon>Eukaryota</taxon>
        <taxon>Viridiplantae</taxon>
        <taxon>Streptophyta</taxon>
        <taxon>Embryophyta</taxon>
        <taxon>Tracheophyta</taxon>
        <taxon>Spermatophyta</taxon>
        <taxon>Magnoliopsida</taxon>
        <taxon>Liliopsida</taxon>
        <taxon>Asparagales</taxon>
        <taxon>Iridaceae</taxon>
        <taxon>Iridoideae</taxon>
        <taxon>Irideae</taxon>
        <taxon>Iris</taxon>
    </lineage>
</organism>
<evidence type="ECO:0000313" key="2">
    <source>
        <dbReference type="EMBL" id="KAJ6845912.1"/>
    </source>
</evidence>
<reference evidence="2" key="2">
    <citation type="submission" date="2023-04" db="EMBL/GenBank/DDBJ databases">
        <authorList>
            <person name="Bruccoleri R.E."/>
            <person name="Oakeley E.J."/>
            <person name="Faust A.-M."/>
            <person name="Dessus-Babus S."/>
            <person name="Altorfer M."/>
            <person name="Burckhardt D."/>
            <person name="Oertli M."/>
            <person name="Naumann U."/>
            <person name="Petersen F."/>
            <person name="Wong J."/>
        </authorList>
    </citation>
    <scope>NUCLEOTIDE SEQUENCE</scope>
    <source>
        <strain evidence="2">GSM-AAB239-AS_SAM_17_03QT</strain>
        <tissue evidence="2">Leaf</tissue>
    </source>
</reference>
<dbReference type="Proteomes" id="UP001140949">
    <property type="component" value="Unassembled WGS sequence"/>
</dbReference>
<proteinExistence type="predicted"/>
<accession>A0AAX6HYB7</accession>
<comment type="caution">
    <text evidence="2">The sequence shown here is derived from an EMBL/GenBank/DDBJ whole genome shotgun (WGS) entry which is preliminary data.</text>
</comment>
<dbReference type="EMBL" id="JANAVB010005600">
    <property type="protein sequence ID" value="KAJ6845912.1"/>
    <property type="molecule type" value="Genomic_DNA"/>
</dbReference>
<reference evidence="2" key="1">
    <citation type="journal article" date="2023" name="GigaByte">
        <title>Genome assembly of the bearded iris, Iris pallida Lam.</title>
        <authorList>
            <person name="Bruccoleri R.E."/>
            <person name="Oakeley E.J."/>
            <person name="Faust A.M.E."/>
            <person name="Altorfer M."/>
            <person name="Dessus-Babus S."/>
            <person name="Burckhardt D."/>
            <person name="Oertli M."/>
            <person name="Naumann U."/>
            <person name="Petersen F."/>
            <person name="Wong J."/>
        </authorList>
    </citation>
    <scope>NUCLEOTIDE SEQUENCE</scope>
    <source>
        <strain evidence="2">GSM-AAB239-AS_SAM_17_03QT</strain>
    </source>
</reference>
<keyword evidence="3" id="KW-1185">Reference proteome</keyword>
<evidence type="ECO:0000256" key="1">
    <source>
        <dbReference type="SAM" id="MobiDB-lite"/>
    </source>
</evidence>
<protein>
    <submittedName>
        <fullName evidence="2">Uncharacterized protein</fullName>
    </submittedName>
</protein>